<dbReference type="GO" id="GO:0004176">
    <property type="term" value="F:ATP-dependent peptidase activity"/>
    <property type="evidence" value="ECO:0007669"/>
    <property type="project" value="InterPro"/>
</dbReference>
<keyword evidence="3" id="KW-1185">Reference proteome</keyword>
<protein>
    <submittedName>
        <fullName evidence="2">Uncharacterized protein</fullName>
    </submittedName>
</protein>
<feature type="region of interest" description="Disordered" evidence="1">
    <location>
        <begin position="1"/>
        <end position="21"/>
    </location>
</feature>
<dbReference type="GO" id="GO:0004222">
    <property type="term" value="F:metalloendopeptidase activity"/>
    <property type="evidence" value="ECO:0007669"/>
    <property type="project" value="InterPro"/>
</dbReference>
<dbReference type="AlphaFoldDB" id="A0A9D4UIL1"/>
<dbReference type="EMBL" id="JABFUD020000016">
    <property type="protein sequence ID" value="KAI5068103.1"/>
    <property type="molecule type" value="Genomic_DNA"/>
</dbReference>
<name>A0A9D4UIL1_ADICA</name>
<comment type="caution">
    <text evidence="2">The sequence shown here is derived from an EMBL/GenBank/DDBJ whole genome shotgun (WGS) entry which is preliminary data.</text>
</comment>
<dbReference type="Proteomes" id="UP000886520">
    <property type="component" value="Chromosome 16"/>
</dbReference>
<dbReference type="InterPro" id="IPR037219">
    <property type="entry name" value="Peptidase_M41-like"/>
</dbReference>
<evidence type="ECO:0000313" key="2">
    <source>
        <dbReference type="EMBL" id="KAI5068103.1"/>
    </source>
</evidence>
<proteinExistence type="predicted"/>
<dbReference type="PANTHER" id="PTHR33471:SF1">
    <property type="entry name" value="OS01G0382700 PROTEIN"/>
    <property type="match status" value="1"/>
</dbReference>
<dbReference type="Gene3D" id="1.20.58.760">
    <property type="entry name" value="Peptidase M41"/>
    <property type="match status" value="1"/>
</dbReference>
<reference evidence="2" key="1">
    <citation type="submission" date="2021-01" db="EMBL/GenBank/DDBJ databases">
        <title>Adiantum capillus-veneris genome.</title>
        <authorList>
            <person name="Fang Y."/>
            <person name="Liao Q."/>
        </authorList>
    </citation>
    <scope>NUCLEOTIDE SEQUENCE</scope>
    <source>
        <strain evidence="2">H3</strain>
        <tissue evidence="2">Leaf</tissue>
    </source>
</reference>
<organism evidence="2 3">
    <name type="scientific">Adiantum capillus-veneris</name>
    <name type="common">Maidenhair fern</name>
    <dbReference type="NCBI Taxonomy" id="13818"/>
    <lineage>
        <taxon>Eukaryota</taxon>
        <taxon>Viridiplantae</taxon>
        <taxon>Streptophyta</taxon>
        <taxon>Embryophyta</taxon>
        <taxon>Tracheophyta</taxon>
        <taxon>Polypodiopsida</taxon>
        <taxon>Polypodiidae</taxon>
        <taxon>Polypodiales</taxon>
        <taxon>Pteridineae</taxon>
        <taxon>Pteridaceae</taxon>
        <taxon>Vittarioideae</taxon>
        <taxon>Adiantum</taxon>
    </lineage>
</organism>
<dbReference type="GO" id="GO:0005524">
    <property type="term" value="F:ATP binding"/>
    <property type="evidence" value="ECO:0007669"/>
    <property type="project" value="InterPro"/>
</dbReference>
<dbReference type="GO" id="GO:0006508">
    <property type="term" value="P:proteolysis"/>
    <property type="evidence" value="ECO:0007669"/>
    <property type="project" value="InterPro"/>
</dbReference>
<dbReference type="PANTHER" id="PTHR33471">
    <property type="entry name" value="ATP-DEPENDENT ZINC METALLOPROTEASE-RELATED"/>
    <property type="match status" value="1"/>
</dbReference>
<sequence length="258" mass="28351">MEAEAKVLVETEGSTHEDEPMQEDWDDIHDVQDSTTDWEVPQRLYSLADLRLNDIVASQFLSPVDSTLGEVRRNLLIAAFVGSTVVWQTLQPSQFQVLSTFVALLLISGIDLVVNNGGVEALLLDTIARIVSKKYKNRVAQHEAGHFLIAYLLGILPRSYTLSSLDAYRKEGSLSVQAGTTFVDTQFQEEVKSGKLSAESLNKYSCIALAGVATEYLLFGFAEGGLADIQQLDRLMRSLNFTQMKADSQVSLLGSASI</sequence>
<accession>A0A9D4UIL1</accession>
<dbReference type="SUPFAM" id="SSF140990">
    <property type="entry name" value="FtsH protease domain-like"/>
    <property type="match status" value="1"/>
</dbReference>
<feature type="compositionally biased region" description="Basic and acidic residues" evidence="1">
    <location>
        <begin position="1"/>
        <end position="19"/>
    </location>
</feature>
<dbReference type="OrthoDB" id="66620at2759"/>
<evidence type="ECO:0000313" key="3">
    <source>
        <dbReference type="Proteomes" id="UP000886520"/>
    </source>
</evidence>
<evidence type="ECO:0000256" key="1">
    <source>
        <dbReference type="SAM" id="MobiDB-lite"/>
    </source>
</evidence>
<gene>
    <name evidence="2" type="ORF">GOP47_0016448</name>
</gene>